<evidence type="ECO:0000256" key="3">
    <source>
        <dbReference type="ARBA" id="ARBA00022692"/>
    </source>
</evidence>
<name>A0ABT8YAI1_9SPHN</name>
<keyword evidence="4 6" id="KW-1133">Transmembrane helix</keyword>
<evidence type="ECO:0000256" key="4">
    <source>
        <dbReference type="ARBA" id="ARBA00022989"/>
    </source>
</evidence>
<keyword evidence="5 6" id="KW-0472">Membrane</keyword>
<feature type="transmembrane region" description="Helical" evidence="6">
    <location>
        <begin position="406"/>
        <end position="432"/>
    </location>
</feature>
<feature type="transmembrane region" description="Helical" evidence="6">
    <location>
        <begin position="116"/>
        <end position="139"/>
    </location>
</feature>
<dbReference type="RefSeq" id="WP_303543236.1">
    <property type="nucleotide sequence ID" value="NZ_JAUOTP010000005.1"/>
</dbReference>
<feature type="transmembrane region" description="Helical" evidence="6">
    <location>
        <begin position="180"/>
        <end position="198"/>
    </location>
</feature>
<gene>
    <name evidence="8" type="ORF">Q4F19_13055</name>
</gene>
<dbReference type="InterPro" id="IPR020846">
    <property type="entry name" value="MFS_dom"/>
</dbReference>
<feature type="domain" description="Major facilitator superfamily (MFS) profile" evidence="7">
    <location>
        <begin position="26"/>
        <end position="501"/>
    </location>
</feature>
<feature type="transmembrane region" description="Helical" evidence="6">
    <location>
        <begin position="323"/>
        <end position="340"/>
    </location>
</feature>
<proteinExistence type="predicted"/>
<feature type="transmembrane region" description="Helical" evidence="6">
    <location>
        <begin position="347"/>
        <end position="370"/>
    </location>
</feature>
<feature type="transmembrane region" description="Helical" evidence="6">
    <location>
        <begin position="241"/>
        <end position="263"/>
    </location>
</feature>
<feature type="transmembrane region" description="Helical" evidence="6">
    <location>
        <begin position="92"/>
        <end position="110"/>
    </location>
</feature>
<feature type="transmembrane region" description="Helical" evidence="6">
    <location>
        <begin position="376"/>
        <end position="399"/>
    </location>
</feature>
<feature type="transmembrane region" description="Helical" evidence="6">
    <location>
        <begin position="283"/>
        <end position="303"/>
    </location>
</feature>
<evidence type="ECO:0000256" key="5">
    <source>
        <dbReference type="ARBA" id="ARBA00023136"/>
    </source>
</evidence>
<dbReference type="SUPFAM" id="SSF103473">
    <property type="entry name" value="MFS general substrate transporter"/>
    <property type="match status" value="1"/>
</dbReference>
<dbReference type="Pfam" id="PF07690">
    <property type="entry name" value="MFS_1"/>
    <property type="match status" value="1"/>
</dbReference>
<organism evidence="8 9">
    <name type="scientific">Sphingomonas natans</name>
    <dbReference type="NCBI Taxonomy" id="3063330"/>
    <lineage>
        <taxon>Bacteria</taxon>
        <taxon>Pseudomonadati</taxon>
        <taxon>Pseudomonadota</taxon>
        <taxon>Alphaproteobacteria</taxon>
        <taxon>Sphingomonadales</taxon>
        <taxon>Sphingomonadaceae</taxon>
        <taxon>Sphingomonas</taxon>
    </lineage>
</organism>
<evidence type="ECO:0000313" key="9">
    <source>
        <dbReference type="Proteomes" id="UP001169764"/>
    </source>
</evidence>
<keyword evidence="9" id="KW-1185">Reference proteome</keyword>
<feature type="transmembrane region" description="Helical" evidence="6">
    <location>
        <begin position="218"/>
        <end position="235"/>
    </location>
</feature>
<dbReference type="Gene3D" id="1.20.1250.20">
    <property type="entry name" value="MFS general substrate transporter like domains"/>
    <property type="match status" value="1"/>
</dbReference>
<keyword evidence="2" id="KW-0813">Transport</keyword>
<keyword evidence="3 6" id="KW-0812">Transmembrane</keyword>
<evidence type="ECO:0000256" key="1">
    <source>
        <dbReference type="ARBA" id="ARBA00004141"/>
    </source>
</evidence>
<reference evidence="8" key="1">
    <citation type="submission" date="2023-07" db="EMBL/GenBank/DDBJ databases">
        <authorList>
            <person name="Kim M."/>
        </authorList>
    </citation>
    <scope>NUCLEOTIDE SEQUENCE</scope>
    <source>
        <strain evidence="8">BIUV-7</strain>
    </source>
</reference>
<sequence>MITSARPVRLWRAVVRGDLEAKPLGAVIAVLLGTFMTSLFTRDFGISLADIRGAYGLSVDEGAWLNTVTNAAQLLSAPAVPLLVVMFGARRVLVSAAATFIPATLATPLASGLPAIFALHAIDGFLLGCFVPATLAIVFANLSPRYWLLALALYSVRLTLALHTGVSLSGWFVEDLGWQAIYWQATAFGAAFLLLSLVSFPDRLPAWDLWRRTNKGEVACYCVGLTLIYAALDQANRLDWLTSGTIVALFAGGGVLIVTAFVWQFVSPVPFAHPRALLRPNIIIPLVIVTLFGMTSAATSLLIPNFLATLGRLKPEQSGSALWWIDLVQLAAIPLAFWSIRRGDLRLSLAVGLVLVMIGCWLGTGLTNVWRADNFTIMSVLIGAGNSVVLLTCIALTVANAAREELIALVAYIQIPRVIGPNIAAAVLTTLVRKREALHSVLTGSAVDRVRAAALDHSPSALAGIVRREAYVLAFIDAYQFCFCVALGALVLAIFLRATPPHPLAKFSHRNS</sequence>
<dbReference type="PROSITE" id="PS50850">
    <property type="entry name" value="MFS"/>
    <property type="match status" value="1"/>
</dbReference>
<evidence type="ECO:0000256" key="6">
    <source>
        <dbReference type="SAM" id="Phobius"/>
    </source>
</evidence>
<dbReference type="Proteomes" id="UP001169764">
    <property type="component" value="Unassembled WGS sequence"/>
</dbReference>
<evidence type="ECO:0000313" key="8">
    <source>
        <dbReference type="EMBL" id="MDO6415315.1"/>
    </source>
</evidence>
<accession>A0ABT8YAI1</accession>
<feature type="transmembrane region" description="Helical" evidence="6">
    <location>
        <begin position="63"/>
        <end position="85"/>
    </location>
</feature>
<dbReference type="PANTHER" id="PTHR42718:SF9">
    <property type="entry name" value="MAJOR FACILITATOR SUPERFAMILY MULTIDRUG TRANSPORTER MFSC"/>
    <property type="match status" value="1"/>
</dbReference>
<comment type="subcellular location">
    <subcellularLocation>
        <location evidence="1">Membrane</location>
        <topology evidence="1">Multi-pass membrane protein</topology>
    </subcellularLocation>
</comment>
<dbReference type="InterPro" id="IPR036259">
    <property type="entry name" value="MFS_trans_sf"/>
</dbReference>
<evidence type="ECO:0000259" key="7">
    <source>
        <dbReference type="PROSITE" id="PS50850"/>
    </source>
</evidence>
<comment type="caution">
    <text evidence="8">The sequence shown here is derived from an EMBL/GenBank/DDBJ whole genome shotgun (WGS) entry which is preliminary data.</text>
</comment>
<dbReference type="InterPro" id="IPR011701">
    <property type="entry name" value="MFS"/>
</dbReference>
<feature type="transmembrane region" description="Helical" evidence="6">
    <location>
        <begin position="21"/>
        <end position="40"/>
    </location>
</feature>
<dbReference type="PANTHER" id="PTHR42718">
    <property type="entry name" value="MAJOR FACILITATOR SUPERFAMILY MULTIDRUG TRANSPORTER MFSC"/>
    <property type="match status" value="1"/>
</dbReference>
<feature type="transmembrane region" description="Helical" evidence="6">
    <location>
        <begin position="146"/>
        <end position="168"/>
    </location>
</feature>
<dbReference type="EMBL" id="JAUOTP010000005">
    <property type="protein sequence ID" value="MDO6415315.1"/>
    <property type="molecule type" value="Genomic_DNA"/>
</dbReference>
<evidence type="ECO:0000256" key="2">
    <source>
        <dbReference type="ARBA" id="ARBA00022448"/>
    </source>
</evidence>
<feature type="transmembrane region" description="Helical" evidence="6">
    <location>
        <begin position="478"/>
        <end position="496"/>
    </location>
</feature>
<protein>
    <submittedName>
        <fullName evidence="8">MFS transporter</fullName>
    </submittedName>
</protein>